<comment type="subunit">
    <text evidence="11 13">Monomer. Homodimer; disulfide-linked.</text>
</comment>
<comment type="domain">
    <text evidence="13">The N-terminal region may be exposed to the interior of the granule, whereas the C-terminal portion may be embedded in the membrane. During phagocytosis and degranulation, proteases may be released and activated and cleave BPI at the junction of the N- and C-terminal portions of the molecule, providing controlled release of the N-terminal antibacterial fragment when bacteria are ingested.</text>
</comment>
<feature type="disulfide bond" evidence="12">
    <location>
        <begin position="157"/>
        <end position="196"/>
    </location>
</feature>
<keyword evidence="5 13" id="KW-0929">Antimicrobial</keyword>
<keyword evidence="17" id="KW-1185">Reference proteome</keyword>
<dbReference type="PANTHER" id="PTHR10504">
    <property type="entry name" value="BACTERICIDAL PERMEABILITY-INCREASING BPI PROTEIN-RELATED"/>
    <property type="match status" value="1"/>
</dbReference>
<evidence type="ECO:0000313" key="17">
    <source>
        <dbReference type="Proteomes" id="UP001190640"/>
    </source>
</evidence>
<evidence type="ECO:0000256" key="5">
    <source>
        <dbReference type="ARBA" id="ARBA00022529"/>
    </source>
</evidence>
<keyword evidence="8 13" id="KW-0044">Antibiotic</keyword>
<evidence type="ECO:0000256" key="7">
    <source>
        <dbReference type="ARBA" id="ARBA00022859"/>
    </source>
</evidence>
<accession>A0AA97JDE3</accession>
<dbReference type="Proteomes" id="UP001190640">
    <property type="component" value="Chromosome 5"/>
</dbReference>
<comment type="function">
    <text evidence="13">The cytotoxic action of BPI is limited to many species of Gram-negative bacteria; this specificity may be explained by a strong affinity of the very basic N-terminal half for the negatively charged lipopolysaccharides that are unique to the Gram-negative bacterial outer envelope.</text>
</comment>
<evidence type="ECO:0000256" key="1">
    <source>
        <dbReference type="ARBA" id="ARBA00004613"/>
    </source>
</evidence>
<keyword evidence="6 13" id="KW-0399">Innate immunity</keyword>
<keyword evidence="13 14" id="KW-0732">Signal</keyword>
<evidence type="ECO:0000259" key="15">
    <source>
        <dbReference type="SMART" id="SM00328"/>
    </source>
</evidence>
<dbReference type="InterPro" id="IPR030675">
    <property type="entry name" value="BPI/LBP"/>
</dbReference>
<dbReference type="PANTHER" id="PTHR10504:SF84">
    <property type="entry name" value="BACTERICIDAL PERMEABILITY-INCREASING PROTEIN"/>
    <property type="match status" value="1"/>
</dbReference>
<dbReference type="SUPFAM" id="SSF55394">
    <property type="entry name" value="Bactericidal permeability-increasing protein, BPI"/>
    <property type="match status" value="2"/>
</dbReference>
<comment type="subcellular location">
    <subcellularLocation>
        <location evidence="1 13">Secreted</location>
    </subcellularLocation>
</comment>
<dbReference type="InterPro" id="IPR017942">
    <property type="entry name" value="Lipid-bd_serum_glycop_N"/>
</dbReference>
<dbReference type="Pfam" id="PF02886">
    <property type="entry name" value="LBP_BPI_CETP_C"/>
    <property type="match status" value="1"/>
</dbReference>
<dbReference type="RefSeq" id="XP_054836078.1">
    <property type="nucleotide sequence ID" value="XM_054980103.1"/>
</dbReference>
<keyword evidence="10 13" id="KW-0325">Glycoprotein</keyword>
<name>A0AA97JDE3_EUBMA</name>
<feature type="chain" id="PRO_5041651450" description="Bactericidal permeability-increasing protein" evidence="14">
    <location>
        <begin position="23"/>
        <end position="477"/>
    </location>
</feature>
<feature type="signal peptide" evidence="14">
    <location>
        <begin position="1"/>
        <end position="22"/>
    </location>
</feature>
<evidence type="ECO:0000256" key="8">
    <source>
        <dbReference type="ARBA" id="ARBA00023022"/>
    </source>
</evidence>
<feature type="domain" description="Lipid-binding serum glycoprotein C-terminal" evidence="16">
    <location>
        <begin position="269"/>
        <end position="472"/>
    </location>
</feature>
<evidence type="ECO:0000256" key="6">
    <source>
        <dbReference type="ARBA" id="ARBA00022588"/>
    </source>
</evidence>
<keyword evidence="4 13" id="KW-0964">Secreted</keyword>
<sequence>MAHGKLLRATLLVSLSLVLVEGTDPGFVGRITNKGLDYARQEGVTALQRELAKIKLPAFSGSFKVKHFGKIHYKFDSLQIRSFQLPSSTIAPIPNVGLKVSISNAFAEISGHWRVKKKRVLSDHGSFDVKIEGLSISVGLQLGNDSAGRPTAGTSACSAHISSVTVHIHGKWSWLYNLFRSKIESALRSIMEKEVCEEVPKSVSSKLQPYLQTLPVTAKIDRVSGIDYSLVGPPVATNNSLDLDLKGEFFSLAHRSAVPFPPPALSFPVDHDRMLYFGISSYLFNTAGIVYYQAGALTYEITDDMIPKESKIRLNTSSFGSLVPQIEKLYPNMLMKLKVSPTSPPSLAIAPESLSLAPTVDVQAFAILPNASLAPLFVLDVATTISATVAMKSNNIVGSLKIGKLQMSLKHSDVGPFPVQLMQAFVNYYAAQILLPQINARLAQGFPLPLPDHLQLSSPILQPHQNFLLFGADVQYG</sequence>
<dbReference type="InterPro" id="IPR001124">
    <property type="entry name" value="Lipid-bd_serum_glycop_C"/>
</dbReference>
<dbReference type="FunFam" id="3.15.20.10:FF:000001">
    <property type="entry name" value="Phospholipid transfer protein"/>
    <property type="match status" value="1"/>
</dbReference>
<dbReference type="InterPro" id="IPR032942">
    <property type="entry name" value="BPI/LBP/Plunc"/>
</dbReference>
<proteinExistence type="inferred from homology"/>
<reference evidence="18" key="1">
    <citation type="submission" date="2025-08" db="UniProtKB">
        <authorList>
            <consortium name="RefSeq"/>
        </authorList>
    </citation>
    <scope>IDENTIFICATION</scope>
    <source>
        <tissue evidence="18">Blood</tissue>
    </source>
</reference>
<dbReference type="GeneID" id="129330150"/>
<dbReference type="SMART" id="SM00329">
    <property type="entry name" value="BPI2"/>
    <property type="match status" value="1"/>
</dbReference>
<evidence type="ECO:0000256" key="13">
    <source>
        <dbReference type="RuleBase" id="RU369039"/>
    </source>
</evidence>
<evidence type="ECO:0000256" key="11">
    <source>
        <dbReference type="ARBA" id="ARBA00025943"/>
    </source>
</evidence>
<comment type="similarity">
    <text evidence="2">Belongs to the BPI/LBP/Plunc superfamily. BPI/LBP family.</text>
</comment>
<dbReference type="SMART" id="SM00328">
    <property type="entry name" value="BPI1"/>
    <property type="match status" value="1"/>
</dbReference>
<dbReference type="PIRSF" id="PIRSF002417">
    <property type="entry name" value="Lipid_binding_protein"/>
    <property type="match status" value="1"/>
</dbReference>
<dbReference type="CDD" id="cd00025">
    <property type="entry name" value="BPI1"/>
    <property type="match status" value="1"/>
</dbReference>
<dbReference type="Gene3D" id="3.15.10.10">
    <property type="entry name" value="Bactericidal permeability-increasing protein, domain 1"/>
    <property type="match status" value="1"/>
</dbReference>
<protein>
    <recommendedName>
        <fullName evidence="3 13">Bactericidal permeability-increasing protein</fullName>
        <shortName evidence="13">BPI</shortName>
    </recommendedName>
</protein>
<evidence type="ECO:0000259" key="16">
    <source>
        <dbReference type="SMART" id="SM00329"/>
    </source>
</evidence>
<evidence type="ECO:0000256" key="9">
    <source>
        <dbReference type="ARBA" id="ARBA00023157"/>
    </source>
</evidence>
<evidence type="ECO:0000256" key="4">
    <source>
        <dbReference type="ARBA" id="ARBA00022525"/>
    </source>
</evidence>
<dbReference type="FunFam" id="3.15.10.10:FF:000001">
    <property type="entry name" value="phospholipid transfer protein-like"/>
    <property type="match status" value="1"/>
</dbReference>
<keyword evidence="7 13" id="KW-0391">Immunity</keyword>
<dbReference type="KEGG" id="emc:129330150"/>
<organism evidence="17 18">
    <name type="scientific">Eublepharis macularius</name>
    <name type="common">Leopard gecko</name>
    <name type="synonym">Cyrtodactylus macularius</name>
    <dbReference type="NCBI Taxonomy" id="481883"/>
    <lineage>
        <taxon>Eukaryota</taxon>
        <taxon>Metazoa</taxon>
        <taxon>Chordata</taxon>
        <taxon>Craniata</taxon>
        <taxon>Vertebrata</taxon>
        <taxon>Euteleostomi</taxon>
        <taxon>Lepidosauria</taxon>
        <taxon>Squamata</taxon>
        <taxon>Bifurcata</taxon>
        <taxon>Gekkota</taxon>
        <taxon>Eublepharidae</taxon>
        <taxon>Eublepharinae</taxon>
        <taxon>Eublepharis</taxon>
    </lineage>
</organism>
<dbReference type="AlphaFoldDB" id="A0AA97JDE3"/>
<evidence type="ECO:0000256" key="2">
    <source>
        <dbReference type="ARBA" id="ARBA00007292"/>
    </source>
</evidence>
<dbReference type="Gene3D" id="3.15.20.10">
    <property type="entry name" value="Bactericidal permeability-increasing protein, domain 2"/>
    <property type="match status" value="1"/>
</dbReference>
<dbReference type="CDD" id="cd00026">
    <property type="entry name" value="BPI2"/>
    <property type="match status" value="1"/>
</dbReference>
<dbReference type="InterPro" id="IPR017943">
    <property type="entry name" value="Bactericidal_perm-incr_a/b_dom"/>
</dbReference>
<evidence type="ECO:0000256" key="14">
    <source>
        <dbReference type="SAM" id="SignalP"/>
    </source>
</evidence>
<dbReference type="GO" id="GO:0031663">
    <property type="term" value="P:lipopolysaccharide-mediated signaling pathway"/>
    <property type="evidence" value="ECO:0007669"/>
    <property type="project" value="TreeGrafter"/>
</dbReference>
<dbReference type="Pfam" id="PF01273">
    <property type="entry name" value="LBP_BPI_CETP"/>
    <property type="match status" value="1"/>
</dbReference>
<dbReference type="GO" id="GO:0045087">
    <property type="term" value="P:innate immune response"/>
    <property type="evidence" value="ECO:0007669"/>
    <property type="project" value="UniProtKB-UniRule"/>
</dbReference>
<dbReference type="GO" id="GO:0005615">
    <property type="term" value="C:extracellular space"/>
    <property type="evidence" value="ECO:0007669"/>
    <property type="project" value="UniProtKB-UniRule"/>
</dbReference>
<keyword evidence="9 12" id="KW-1015">Disulfide bond</keyword>
<dbReference type="GO" id="GO:0001530">
    <property type="term" value="F:lipopolysaccharide binding"/>
    <property type="evidence" value="ECO:0007669"/>
    <property type="project" value="TreeGrafter"/>
</dbReference>
<feature type="domain" description="Lipid-binding serum glycoprotein N-terminal" evidence="15">
    <location>
        <begin position="30"/>
        <end position="254"/>
    </location>
</feature>
<evidence type="ECO:0000256" key="12">
    <source>
        <dbReference type="PIRSR" id="PIRSR002417-50"/>
    </source>
</evidence>
<evidence type="ECO:0000313" key="18">
    <source>
        <dbReference type="RefSeq" id="XP_054836078.1"/>
    </source>
</evidence>
<evidence type="ECO:0000256" key="10">
    <source>
        <dbReference type="ARBA" id="ARBA00023180"/>
    </source>
</evidence>
<comment type="domain">
    <text evidence="13">The N- and C-terminal barrels adopt an identical fold despite having only 13% of conserved residues.</text>
</comment>
<dbReference type="GO" id="GO:0050829">
    <property type="term" value="P:defense response to Gram-negative bacterium"/>
    <property type="evidence" value="ECO:0007669"/>
    <property type="project" value="UniProtKB-UniRule"/>
</dbReference>
<evidence type="ECO:0000256" key="3">
    <source>
        <dbReference type="ARBA" id="ARBA00017827"/>
    </source>
</evidence>
<gene>
    <name evidence="18" type="primary">LOC129330150</name>
</gene>